<dbReference type="OrthoDB" id="9800236at2"/>
<evidence type="ECO:0000313" key="3">
    <source>
        <dbReference type="Proteomes" id="UP000248168"/>
    </source>
</evidence>
<gene>
    <name evidence="2" type="ORF">NITLEN_10567</name>
</gene>
<dbReference type="Proteomes" id="UP000248168">
    <property type="component" value="Unassembled WGS sequence"/>
</dbReference>
<keyword evidence="3" id="KW-1185">Reference proteome</keyword>
<dbReference type="PANTHER" id="PTHR35458:SF8">
    <property type="entry name" value="SLR0650 PROTEIN"/>
    <property type="match status" value="1"/>
</dbReference>
<dbReference type="InterPro" id="IPR021139">
    <property type="entry name" value="NYN"/>
</dbReference>
<accession>A0A330L137</accession>
<dbReference type="InParanoid" id="A0A330L137"/>
<dbReference type="InterPro" id="IPR047140">
    <property type="entry name" value="LabA"/>
</dbReference>
<proteinExistence type="predicted"/>
<dbReference type="EMBL" id="OUNR01000001">
    <property type="protein sequence ID" value="SPP63481.1"/>
    <property type="molecule type" value="Genomic_DNA"/>
</dbReference>
<protein>
    <recommendedName>
        <fullName evidence="1">NYN domain-containing protein</fullName>
    </recommendedName>
</protein>
<dbReference type="GO" id="GO:0004540">
    <property type="term" value="F:RNA nuclease activity"/>
    <property type="evidence" value="ECO:0007669"/>
    <property type="project" value="InterPro"/>
</dbReference>
<dbReference type="Gene3D" id="3.40.50.1010">
    <property type="entry name" value="5'-nuclease"/>
    <property type="match status" value="1"/>
</dbReference>
<dbReference type="RefSeq" id="WP_121988005.1">
    <property type="nucleotide sequence ID" value="NZ_OUNR01000001.1"/>
</dbReference>
<feature type="domain" description="NYN" evidence="1">
    <location>
        <begin position="156"/>
        <end position="217"/>
    </location>
</feature>
<reference evidence="3" key="1">
    <citation type="submission" date="2018-04" db="EMBL/GenBank/DDBJ databases">
        <authorList>
            <person name="Lucker S."/>
            <person name="Sakoula D."/>
        </authorList>
    </citation>
    <scope>NUCLEOTIDE SEQUENCE [LARGE SCALE GENOMIC DNA]</scope>
</reference>
<dbReference type="Pfam" id="PF01936">
    <property type="entry name" value="NYN"/>
    <property type="match status" value="1"/>
</dbReference>
<sequence>MARFAFFVDGSNLFGSLKGMGIEVDDYQTFFTYLFKVAEQQWRFSVGAGQSTITLLQRVYWYQVGSIDSWNLDEAQAQAYLRERFEESKQAKAGYMAMAGKMLSSQGQDAVARKAWSLCFDELRAWYEGKKRTLDGMKRFHHGVQSSTDLIDILEVGHWKVDLFSHACEEKGLDTRLAVDMVALESNYDVAVVVSGDADSIPSIDLMKRRGKHVGAVEFVRGYPPEQKGRGFSSKIKLSADFVARIYEMELVSKKVARKADIENHT</sequence>
<evidence type="ECO:0000259" key="1">
    <source>
        <dbReference type="Pfam" id="PF01936"/>
    </source>
</evidence>
<organism evidence="2 3">
    <name type="scientific">Nitrospira lenta</name>
    <dbReference type="NCBI Taxonomy" id="1436998"/>
    <lineage>
        <taxon>Bacteria</taxon>
        <taxon>Pseudomonadati</taxon>
        <taxon>Nitrospirota</taxon>
        <taxon>Nitrospiria</taxon>
        <taxon>Nitrospirales</taxon>
        <taxon>Nitrospiraceae</taxon>
        <taxon>Nitrospira</taxon>
    </lineage>
</organism>
<dbReference type="AlphaFoldDB" id="A0A330L137"/>
<name>A0A330L137_9BACT</name>
<dbReference type="PANTHER" id="PTHR35458">
    <property type="entry name" value="SLR0755 PROTEIN"/>
    <property type="match status" value="1"/>
</dbReference>
<evidence type="ECO:0000313" key="2">
    <source>
        <dbReference type="EMBL" id="SPP63481.1"/>
    </source>
</evidence>